<feature type="region of interest" description="Disordered" evidence="1">
    <location>
        <begin position="578"/>
        <end position="666"/>
    </location>
</feature>
<keyword evidence="4" id="KW-1185">Reference proteome</keyword>
<dbReference type="InParanoid" id="A0A0G4ED16"/>
<feature type="region of interest" description="Disordered" evidence="1">
    <location>
        <begin position="762"/>
        <end position="791"/>
    </location>
</feature>
<feature type="domain" description="Rab-GAP TBC" evidence="2">
    <location>
        <begin position="68"/>
        <end position="252"/>
    </location>
</feature>
<dbReference type="SUPFAM" id="SSF47923">
    <property type="entry name" value="Ypt/Rab-GAP domain of gyp1p"/>
    <property type="match status" value="2"/>
</dbReference>
<feature type="compositionally biased region" description="Basic and acidic residues" evidence="1">
    <location>
        <begin position="487"/>
        <end position="496"/>
    </location>
</feature>
<dbReference type="Gene3D" id="1.10.8.270">
    <property type="entry name" value="putative rabgap domain of human tbc1 domain family member 14 like domains"/>
    <property type="match status" value="1"/>
</dbReference>
<dbReference type="Proteomes" id="UP000041254">
    <property type="component" value="Unassembled WGS sequence"/>
</dbReference>
<dbReference type="InterPro" id="IPR000195">
    <property type="entry name" value="Rab-GAP-TBC_dom"/>
</dbReference>
<dbReference type="EMBL" id="CDMY01000149">
    <property type="protein sequence ID" value="CEL93228.1"/>
    <property type="molecule type" value="Genomic_DNA"/>
</dbReference>
<feature type="compositionally biased region" description="Low complexity" evidence="1">
    <location>
        <begin position="772"/>
        <end position="782"/>
    </location>
</feature>
<dbReference type="GO" id="GO:0031267">
    <property type="term" value="F:small GTPase binding"/>
    <property type="evidence" value="ECO:0007669"/>
    <property type="project" value="TreeGrafter"/>
</dbReference>
<dbReference type="VEuPathDB" id="CryptoDB:Vbra_6992"/>
<protein>
    <recommendedName>
        <fullName evidence="2">Rab-GAP TBC domain-containing protein</fullName>
    </recommendedName>
</protein>
<dbReference type="GO" id="GO:0005096">
    <property type="term" value="F:GTPase activator activity"/>
    <property type="evidence" value="ECO:0007669"/>
    <property type="project" value="TreeGrafter"/>
</dbReference>
<dbReference type="Gene3D" id="1.10.472.80">
    <property type="entry name" value="Ypt/Rab-GAP domain of gyp1p, domain 3"/>
    <property type="match status" value="1"/>
</dbReference>
<dbReference type="OrthoDB" id="294251at2759"/>
<feature type="compositionally biased region" description="Basic and acidic residues" evidence="1">
    <location>
        <begin position="621"/>
        <end position="638"/>
    </location>
</feature>
<feature type="compositionally biased region" description="Low complexity" evidence="1">
    <location>
        <begin position="356"/>
        <end position="381"/>
    </location>
</feature>
<dbReference type="InterPro" id="IPR035969">
    <property type="entry name" value="Rab-GAP_TBC_sf"/>
</dbReference>
<dbReference type="InterPro" id="IPR050302">
    <property type="entry name" value="Rab_GAP_TBC_domain"/>
</dbReference>
<reference evidence="3 4" key="1">
    <citation type="submission" date="2014-11" db="EMBL/GenBank/DDBJ databases">
        <authorList>
            <person name="Zhu J."/>
            <person name="Qi W."/>
            <person name="Song R."/>
        </authorList>
    </citation>
    <scope>NUCLEOTIDE SEQUENCE [LARGE SCALE GENOMIC DNA]</scope>
</reference>
<dbReference type="PANTHER" id="PTHR47219:SF9">
    <property type="entry name" value="GTPASE ACTIVATING PROTEIN AND CENTROSOME-ASSOCIATED, ISOFORM B"/>
    <property type="match status" value="1"/>
</dbReference>
<dbReference type="PROSITE" id="PS50086">
    <property type="entry name" value="TBC_RABGAP"/>
    <property type="match status" value="1"/>
</dbReference>
<feature type="region of interest" description="Disordered" evidence="1">
    <location>
        <begin position="337"/>
        <end position="393"/>
    </location>
</feature>
<dbReference type="Pfam" id="PF00566">
    <property type="entry name" value="RabGAP-TBC"/>
    <property type="match status" value="1"/>
</dbReference>
<organism evidence="3 4">
    <name type="scientific">Vitrella brassicaformis (strain CCMP3155)</name>
    <dbReference type="NCBI Taxonomy" id="1169540"/>
    <lineage>
        <taxon>Eukaryota</taxon>
        <taxon>Sar</taxon>
        <taxon>Alveolata</taxon>
        <taxon>Colpodellida</taxon>
        <taxon>Vitrellaceae</taxon>
        <taxon>Vitrella</taxon>
    </lineage>
</organism>
<feature type="compositionally biased region" description="Polar residues" evidence="1">
    <location>
        <begin position="762"/>
        <end position="771"/>
    </location>
</feature>
<gene>
    <name evidence="3" type="ORF">Vbra_6992</name>
</gene>
<accession>A0A0G4ED16</accession>
<evidence type="ECO:0000313" key="3">
    <source>
        <dbReference type="EMBL" id="CEL93228.1"/>
    </source>
</evidence>
<proteinExistence type="predicted"/>
<dbReference type="FunFam" id="1.10.8.270:FF:000016">
    <property type="entry name" value="TBC1 domain family member 2A"/>
    <property type="match status" value="1"/>
</dbReference>
<dbReference type="PANTHER" id="PTHR47219">
    <property type="entry name" value="RAB GTPASE-ACTIVATING PROTEIN 1-LIKE"/>
    <property type="match status" value="1"/>
</dbReference>
<evidence type="ECO:0000259" key="2">
    <source>
        <dbReference type="PROSITE" id="PS50086"/>
    </source>
</evidence>
<feature type="region of interest" description="Disordered" evidence="1">
    <location>
        <begin position="439"/>
        <end position="509"/>
    </location>
</feature>
<dbReference type="AlphaFoldDB" id="A0A0G4ED16"/>
<dbReference type="SMART" id="SM00164">
    <property type="entry name" value="TBC"/>
    <property type="match status" value="1"/>
</dbReference>
<evidence type="ECO:0000313" key="4">
    <source>
        <dbReference type="Proteomes" id="UP000041254"/>
    </source>
</evidence>
<evidence type="ECO:0000256" key="1">
    <source>
        <dbReference type="SAM" id="MobiDB-lite"/>
    </source>
</evidence>
<sequence length="791" mass="87649">MRLPQGRSDHKHGAHSSAAPRIRTMEALRQNDDPTSRTYAKWQSMMDRDISFFMSKHHSTFIRRFKRGVPQAFRWEVWKAATDYTAKYQKDVYATLHNETNKYTSLITIDTPRTFPELKEFDARSQRTLFRILNAYANHMPEVGYCQGMNFIAGFLLIVSDFREEEAFWVFVCLMDFYDLNFFFREKFPLLRRYLKAFESLAELHIPDIHQHFLNEGLLPAVYLHQWFLTLFINCLPMCTVLVLWDYIICEGLPAILNISLALLKVLRNALVTLRFEEIVRFLKSMRAGGDCDEVMIGRLLVRQAEKIEIQQTLYEHLVHFDEAELLRQAQEEDEESLASAISSRREGSTTTANVSATPSSTSPPASLHPSPSAPSISIAIAPPPPLPPHMTSETDIKARARAGSRPLVDLGSRQSIRVEFTPSAEATELDPALLFIADEKDSNRDSDDEGSSGPSSSRRRPSPSRSIADNTHTSAARAPSMPPPSRARDDSHHAPSDASSDPVSLPNSPALEVFVHKGLAKGDHHTLDAGSPGAVDLPSDSSGAYDASGVPWGGGIEHWLHWGKNRISSYMEDVQQRLQPAQAADGSSLGDSAPAALSTRTPAPGRPGDAQRQQQQQQRQWHEREATSAPEGGHELDGMGQAADGVSHHRHQWTHGGSPRHQWRRVNLRGATSDDFRNENVIGDSSVVDADGNSSNGPQESPYQFVFTPSLVFGAEGSATLSNLFSSLTQPGGSKQDGSDGLVVEMQPAETTDKRIILRTTDQLPSFTPESVSASGQSRASSIEEPHMTK</sequence>
<feature type="region of interest" description="Disordered" evidence="1">
    <location>
        <begin position="1"/>
        <end position="35"/>
    </location>
</feature>
<dbReference type="STRING" id="1169540.A0A0G4ED16"/>
<feature type="compositionally biased region" description="Basic and acidic residues" evidence="1">
    <location>
        <begin position="23"/>
        <end position="35"/>
    </location>
</feature>
<name>A0A0G4ED16_VITBC</name>